<dbReference type="PANTHER" id="PTHR36974">
    <property type="entry name" value="MEMBRANE PROTEIN-RELATED"/>
    <property type="match status" value="1"/>
</dbReference>
<evidence type="ECO:0000313" key="1">
    <source>
        <dbReference type="EMBL" id="ADB48574.1"/>
    </source>
</evidence>
<dbReference type="OrthoDB" id="3267646at2"/>
<reference evidence="2" key="2">
    <citation type="submission" date="2010-01" db="EMBL/GenBank/DDBJ databases">
        <title>The complete genome of Conexibacter woesei DSM 14684.</title>
        <authorList>
            <consortium name="US DOE Joint Genome Institute (JGI-PGF)"/>
            <person name="Lucas S."/>
            <person name="Copeland A."/>
            <person name="Lapidus A."/>
            <person name="Glavina del Rio T."/>
            <person name="Dalin E."/>
            <person name="Tice H."/>
            <person name="Bruce D."/>
            <person name="Goodwin L."/>
            <person name="Pitluck S."/>
            <person name="Kyrpides N."/>
            <person name="Mavromatis K."/>
            <person name="Ivanova N."/>
            <person name="Mikhailova N."/>
            <person name="Chertkov O."/>
            <person name="Brettin T."/>
            <person name="Detter J.C."/>
            <person name="Han C."/>
            <person name="Larimer F."/>
            <person name="Land M."/>
            <person name="Hauser L."/>
            <person name="Markowitz V."/>
            <person name="Cheng J.-F."/>
            <person name="Hugenholtz P."/>
            <person name="Woyke T."/>
            <person name="Wu D."/>
            <person name="Pukall R."/>
            <person name="Steenblock K."/>
            <person name="Schneider S."/>
            <person name="Klenk H.-P."/>
            <person name="Eisen J.A."/>
        </authorList>
    </citation>
    <scope>NUCLEOTIDE SEQUENCE [LARGE SCALE GENOMIC DNA]</scope>
    <source>
        <strain evidence="2">DSM 14684 / CIP 108061 / JCM 11494 / NBRC 100937 / ID131577</strain>
    </source>
</reference>
<dbReference type="PANTHER" id="PTHR36974:SF1">
    <property type="entry name" value="DOXX FAMILY MEMBRANE PROTEIN"/>
    <property type="match status" value="1"/>
</dbReference>
<name>D3F4Z6_CONWI</name>
<evidence type="ECO:0008006" key="3">
    <source>
        <dbReference type="Google" id="ProtNLM"/>
    </source>
</evidence>
<dbReference type="RefSeq" id="WP_012931627.1">
    <property type="nucleotide sequence ID" value="NC_013739.1"/>
</dbReference>
<dbReference type="eggNOG" id="COG4270">
    <property type="taxonomic scope" value="Bacteria"/>
</dbReference>
<dbReference type="HOGENOM" id="CLU_128738_4_0_11"/>
<dbReference type="STRING" id="469383.Cwoe_0138"/>
<dbReference type="AlphaFoldDB" id="D3F4Z6"/>
<evidence type="ECO:0000313" key="2">
    <source>
        <dbReference type="Proteomes" id="UP000008229"/>
    </source>
</evidence>
<gene>
    <name evidence="1" type="ordered locus">Cwoe_0138</name>
</gene>
<accession>D3F4Z6</accession>
<proteinExistence type="predicted"/>
<dbReference type="EMBL" id="CP001854">
    <property type="protein sequence ID" value="ADB48574.1"/>
    <property type="molecule type" value="Genomic_DNA"/>
</dbReference>
<reference evidence="1 2" key="1">
    <citation type="journal article" date="2010" name="Stand. Genomic Sci.">
        <title>Complete genome sequence of Conexibacter woesei type strain (ID131577).</title>
        <authorList>
            <person name="Pukall R."/>
            <person name="Lapidus A."/>
            <person name="Glavina Del Rio T."/>
            <person name="Copeland A."/>
            <person name="Tice H."/>
            <person name="Cheng J.-F."/>
            <person name="Lucas S."/>
            <person name="Chen F."/>
            <person name="Nolan M."/>
            <person name="Bruce D."/>
            <person name="Goodwin L."/>
            <person name="Pitluck S."/>
            <person name="Mavromatis K."/>
            <person name="Ivanova N."/>
            <person name="Ovchinnikova G."/>
            <person name="Pati A."/>
            <person name="Chen A."/>
            <person name="Palaniappan K."/>
            <person name="Land M."/>
            <person name="Hauser L."/>
            <person name="Chang Y.-J."/>
            <person name="Jeffries C.D."/>
            <person name="Chain P."/>
            <person name="Meincke L."/>
            <person name="Sims D."/>
            <person name="Brettin T."/>
            <person name="Detter J.C."/>
            <person name="Rohde M."/>
            <person name="Goeker M."/>
            <person name="Bristow J."/>
            <person name="Eisen J.A."/>
            <person name="Markowitz V."/>
            <person name="Kyrpides N.C."/>
            <person name="Klenk H.-P."/>
            <person name="Hugenholtz P."/>
        </authorList>
    </citation>
    <scope>NUCLEOTIDE SEQUENCE [LARGE SCALE GENOMIC DNA]</scope>
    <source>
        <strain evidence="2">DSM 14684 / CIP 108061 / JCM 11494 / NBRC 100937 / ID131577</strain>
    </source>
</reference>
<protein>
    <recommendedName>
        <fullName evidence="3">DoxX family protein</fullName>
    </recommendedName>
</protein>
<dbReference type="KEGG" id="cwo:Cwoe_0138"/>
<dbReference type="Proteomes" id="UP000008229">
    <property type="component" value="Chromosome"/>
</dbReference>
<keyword evidence="2" id="KW-1185">Reference proteome</keyword>
<sequence>MPIRRLFGPFFVVAGILHFVKPRIYEAIMPDWLPAHRELVYASGVAEIAAGAALLHPRTRRLGGLLSVATLVAVFPANVHMCLHAERYRLPGGRAGLIARLPLQGLLIAWARAAARG</sequence>
<organism evidence="1 2">
    <name type="scientific">Conexibacter woesei (strain DSM 14684 / CCUG 47730 / CIP 108061 / JCM 11494 / NBRC 100937 / ID131577)</name>
    <dbReference type="NCBI Taxonomy" id="469383"/>
    <lineage>
        <taxon>Bacteria</taxon>
        <taxon>Bacillati</taxon>
        <taxon>Actinomycetota</taxon>
        <taxon>Thermoleophilia</taxon>
        <taxon>Solirubrobacterales</taxon>
        <taxon>Conexibacteraceae</taxon>
        <taxon>Conexibacter</taxon>
    </lineage>
</organism>